<keyword evidence="6 7" id="KW-0511">Multifunctional enzyme</keyword>
<evidence type="ECO:0000313" key="11">
    <source>
        <dbReference type="Proteomes" id="UP001165524"/>
    </source>
</evidence>
<dbReference type="SUPFAM" id="SSF81301">
    <property type="entry name" value="Nucleotidyltransferase"/>
    <property type="match status" value="2"/>
</dbReference>
<feature type="region of interest" description="Adenylyl removase" evidence="7">
    <location>
        <begin position="1"/>
        <end position="448"/>
    </location>
</feature>
<keyword evidence="10" id="KW-0436">Ligase</keyword>
<evidence type="ECO:0000256" key="1">
    <source>
        <dbReference type="ARBA" id="ARBA00022679"/>
    </source>
</evidence>
<comment type="caution">
    <text evidence="10">The sequence shown here is derived from an EMBL/GenBank/DDBJ whole genome shotgun (WGS) entry which is preliminary data.</text>
</comment>
<dbReference type="Pfam" id="PF03710">
    <property type="entry name" value="GlnE"/>
    <property type="match status" value="2"/>
</dbReference>
<comment type="function">
    <text evidence="7">Involved in the regulation of glutamine synthetase GlnA, a key enzyme in the process to assimilate ammonia. When cellular nitrogen levels are high, the C-terminal adenylyl transferase (AT) inactivates GlnA by covalent transfer of an adenylyl group from ATP to specific tyrosine residue of GlnA, thus reducing its activity. Conversely, when nitrogen levels are low, the N-terminal adenylyl removase (AR) activates GlnA by removing the adenylyl group by phosphorolysis, increasing its activity. The regulatory region of GlnE binds the signal transduction protein PII (GlnB) which indicates the nitrogen status of the cell.</text>
</comment>
<feature type="domain" description="Glutamate-ammonia ligase adenylyltransferase repeated" evidence="8">
    <location>
        <begin position="37"/>
        <end position="283"/>
    </location>
</feature>
<dbReference type="Pfam" id="PF08335">
    <property type="entry name" value="GlnD_UR_UTase"/>
    <property type="match status" value="2"/>
</dbReference>
<evidence type="ECO:0000256" key="4">
    <source>
        <dbReference type="ARBA" id="ARBA00022840"/>
    </source>
</evidence>
<dbReference type="GO" id="GO:0047388">
    <property type="term" value="F:[glutamine synthetase]-adenylyl-L-tyrosine phosphorylase activity"/>
    <property type="evidence" value="ECO:0007669"/>
    <property type="project" value="UniProtKB-EC"/>
</dbReference>
<dbReference type="EC" id="2.7.7.42" evidence="7"/>
<protein>
    <recommendedName>
        <fullName evidence="7">Bifunctional glutamine synthetase adenylyltransferase/adenylyl-removing enzyme</fullName>
    </recommendedName>
    <alternativeName>
        <fullName evidence="7">ATP:glutamine synthetase adenylyltransferase</fullName>
    </alternativeName>
    <alternativeName>
        <fullName evidence="7">ATase</fullName>
    </alternativeName>
    <domain>
        <recommendedName>
            <fullName evidence="7">Glutamine synthetase adenylyl-L-tyrosine phosphorylase</fullName>
            <ecNumber evidence="7">2.7.7.89</ecNumber>
        </recommendedName>
        <alternativeName>
            <fullName evidence="7">Adenylyl removase</fullName>
            <shortName evidence="7">AR</shortName>
            <shortName evidence="7">AT-N</shortName>
        </alternativeName>
    </domain>
    <domain>
        <recommendedName>
            <fullName evidence="7">Glutamine synthetase adenylyl transferase</fullName>
            <ecNumber evidence="7">2.7.7.42</ecNumber>
        </recommendedName>
        <alternativeName>
            <fullName evidence="7">Adenylyl transferase</fullName>
            <shortName evidence="7">AT</shortName>
            <shortName evidence="7">AT-C</shortName>
        </alternativeName>
    </domain>
</protein>
<dbReference type="NCBIfam" id="NF008292">
    <property type="entry name" value="PRK11072.1"/>
    <property type="match status" value="1"/>
</dbReference>
<dbReference type="SUPFAM" id="SSF81593">
    <property type="entry name" value="Nucleotidyltransferase substrate binding subunit/domain"/>
    <property type="match status" value="2"/>
</dbReference>
<comment type="catalytic activity">
    <reaction evidence="7">
        <text>[glutamine synthetase]-L-tyrosine + ATP = [glutamine synthetase]-O(4)-(5'-adenylyl)-L-tyrosine + diphosphate</text>
        <dbReference type="Rhea" id="RHEA:18589"/>
        <dbReference type="Rhea" id="RHEA-COMP:10660"/>
        <dbReference type="Rhea" id="RHEA-COMP:10661"/>
        <dbReference type="ChEBI" id="CHEBI:30616"/>
        <dbReference type="ChEBI" id="CHEBI:33019"/>
        <dbReference type="ChEBI" id="CHEBI:46858"/>
        <dbReference type="ChEBI" id="CHEBI:83624"/>
        <dbReference type="EC" id="2.7.7.42"/>
    </reaction>
</comment>
<evidence type="ECO:0000256" key="5">
    <source>
        <dbReference type="ARBA" id="ARBA00022842"/>
    </source>
</evidence>
<dbReference type="Gene3D" id="1.20.120.330">
    <property type="entry name" value="Nucleotidyltransferases domain 2"/>
    <property type="match status" value="2"/>
</dbReference>
<feature type="domain" description="Glutamate-ammonia ligase adenylyltransferase repeated" evidence="8">
    <location>
        <begin position="562"/>
        <end position="814"/>
    </location>
</feature>
<evidence type="ECO:0000259" key="8">
    <source>
        <dbReference type="Pfam" id="PF03710"/>
    </source>
</evidence>
<reference evidence="10" key="1">
    <citation type="submission" date="2022-04" db="EMBL/GenBank/DDBJ databases">
        <title>Alcanivorax sp. CY1518 draft genome sequence.</title>
        <authorList>
            <person name="Zhao G."/>
            <person name="An M."/>
        </authorList>
    </citation>
    <scope>NUCLEOTIDE SEQUENCE</scope>
    <source>
        <strain evidence="10">CY1518</strain>
    </source>
</reference>
<feature type="region of interest" description="Adenylyl transferase" evidence="7">
    <location>
        <begin position="456"/>
        <end position="969"/>
    </location>
</feature>
<dbReference type="GO" id="GO:0016874">
    <property type="term" value="F:ligase activity"/>
    <property type="evidence" value="ECO:0007669"/>
    <property type="project" value="UniProtKB-KW"/>
</dbReference>
<keyword evidence="2 7" id="KW-0548">Nucleotidyltransferase</keyword>
<feature type="domain" description="PII-uridylyltransferase/Glutamine-synthetase adenylyltransferase" evidence="9">
    <location>
        <begin position="305"/>
        <end position="443"/>
    </location>
</feature>
<dbReference type="Gene3D" id="1.20.120.1510">
    <property type="match status" value="1"/>
</dbReference>
<dbReference type="Proteomes" id="UP001165524">
    <property type="component" value="Unassembled WGS sequence"/>
</dbReference>
<evidence type="ECO:0000259" key="9">
    <source>
        <dbReference type="Pfam" id="PF08335"/>
    </source>
</evidence>
<keyword evidence="3 7" id="KW-0547">Nucleotide-binding</keyword>
<dbReference type="InterPro" id="IPR023057">
    <property type="entry name" value="GlnE"/>
</dbReference>
<keyword evidence="4 7" id="KW-0067">ATP-binding</keyword>
<comment type="similarity">
    <text evidence="7">Belongs to the GlnE family.</text>
</comment>
<dbReference type="HAMAP" id="MF_00802">
    <property type="entry name" value="GlnE"/>
    <property type="match status" value="1"/>
</dbReference>
<keyword evidence="11" id="KW-1185">Reference proteome</keyword>
<dbReference type="RefSeq" id="WP_246953671.1">
    <property type="nucleotide sequence ID" value="NZ_JALKII010000013.1"/>
</dbReference>
<dbReference type="Gene3D" id="3.30.460.10">
    <property type="entry name" value="Beta Polymerase, domain 2"/>
    <property type="match status" value="2"/>
</dbReference>
<sequence>MTTPDFTALPALLADAMQRQWERFAEAGGQLPAQLLEALPDVWAGSDYVAERMIHTPAMAHWLAQPGVLDTPLQAASLRREVIEALRSAADEAAQMSALRQLRHRHMVRIIWRDLSGLGDYHSTVADLSLLADTLIDAALEKLYRAACKRDGTPRGPDGAPVRLVVFAMGKLGASELNLSSDIDLVFGYEHEGELAGHRNGLTHHQFFIRLGQQLIRMLDQNTADGFVFRVDMRLRPWGASGALAAGFDAIEAYYEEQGREWERYALIKIRPVAGDLAAGQRMVQRLRPFVYRRYIDFGAFESLREMKVLIEREVRRKGIQADVKLGPGGIREVEFIVQAFQLIRGGQLPALRVPNLLRVLPQLVALELLPADVAGELRDAYIFLRNTEHRLQAVADRQTQRLPENDDGWERLALSLGYADRRACERALAHHRDRVRFHFSQVIADPEEDHHEPEGAEGELMAVWLGKIEGEAAISLLEGLGINEPVPILEKLAEFRDSRPVAGMQRIARERLDRLIPHVLENLGYHQGGPVTCDRLLAFLEAVLRRSAYIALLVENPHALTQLVKLSSASPWIAEQLTRHPVLLDELLDVRSLYTPPQRSALADELRQQLLRVAEDDLEQQMEVLRHFKQAHLLRVAASEVTEAMPLMRVSDYLTWLAEAILHEIVQLAWAPLVARHGRPHREDGEPCDPDFIIVGYGKLGGLELGYDSDLDLVFLHDAEADGMTDGEKPVSNEQFFSRLGQRIIHILTTRTMSGQLYEVDARLRPSGAAGLLVSSIAAFEKYQREQAWTWEHQALVRARVVGGCPTAGARFAAIRHDILAQPRDQAELAQAVCEMREKMIQHLGSGSQGERFSLKHDPGGIVDIEFMVQYGVLRWAAQHGELTRFTDNVRLLETLAVLELMPAQDAGLLREAYLAYRSAAHRLALRNEKSEVDAAEYSELRDGVRTVWEKWFHGAGAPGIAGEHEQQ</sequence>
<keyword evidence="1 7" id="KW-0808">Transferase</keyword>
<evidence type="ECO:0000256" key="2">
    <source>
        <dbReference type="ARBA" id="ARBA00022695"/>
    </source>
</evidence>
<dbReference type="InterPro" id="IPR043519">
    <property type="entry name" value="NT_sf"/>
</dbReference>
<evidence type="ECO:0000256" key="3">
    <source>
        <dbReference type="ARBA" id="ARBA00022741"/>
    </source>
</evidence>
<dbReference type="GO" id="GO:0008882">
    <property type="term" value="F:[glutamate-ammonia-ligase] adenylyltransferase activity"/>
    <property type="evidence" value="ECO:0007669"/>
    <property type="project" value="UniProtKB-EC"/>
</dbReference>
<comment type="catalytic activity">
    <reaction evidence="7">
        <text>[glutamine synthetase]-O(4)-(5'-adenylyl)-L-tyrosine + phosphate = [glutamine synthetase]-L-tyrosine + ADP</text>
        <dbReference type="Rhea" id="RHEA:43716"/>
        <dbReference type="Rhea" id="RHEA-COMP:10660"/>
        <dbReference type="Rhea" id="RHEA-COMP:10661"/>
        <dbReference type="ChEBI" id="CHEBI:43474"/>
        <dbReference type="ChEBI" id="CHEBI:46858"/>
        <dbReference type="ChEBI" id="CHEBI:83624"/>
        <dbReference type="ChEBI" id="CHEBI:456216"/>
        <dbReference type="EC" id="2.7.7.89"/>
    </reaction>
</comment>
<organism evidence="10 11">
    <name type="scientific">Alcanivorax quisquiliarum</name>
    <dbReference type="NCBI Taxonomy" id="2933565"/>
    <lineage>
        <taxon>Bacteria</taxon>
        <taxon>Pseudomonadati</taxon>
        <taxon>Pseudomonadota</taxon>
        <taxon>Gammaproteobacteria</taxon>
        <taxon>Oceanospirillales</taxon>
        <taxon>Alcanivoracaceae</taxon>
        <taxon>Alcanivorax</taxon>
    </lineage>
</organism>
<dbReference type="InterPro" id="IPR013546">
    <property type="entry name" value="PII_UdlTrfase/GS_AdlTrfase"/>
</dbReference>
<keyword evidence="5 7" id="KW-0460">Magnesium</keyword>
<dbReference type="CDD" id="cd05401">
    <property type="entry name" value="NT_GlnE_GlnD_like"/>
    <property type="match status" value="2"/>
</dbReference>
<dbReference type="PANTHER" id="PTHR30621">
    <property type="entry name" value="GLUTAMINE SYNTHETASE ADENYLYLTRANSFERASE"/>
    <property type="match status" value="1"/>
</dbReference>
<proteinExistence type="inferred from homology"/>
<dbReference type="InterPro" id="IPR005190">
    <property type="entry name" value="GlnE_rpt_dom"/>
</dbReference>
<comment type="cofactor">
    <cofactor evidence="7">
        <name>Mg(2+)</name>
        <dbReference type="ChEBI" id="CHEBI:18420"/>
    </cofactor>
</comment>
<dbReference type="EC" id="2.7.7.89" evidence="7"/>
<feature type="domain" description="PII-uridylyltransferase/Glutamine-synthetase adenylyltransferase" evidence="9">
    <location>
        <begin position="853"/>
        <end position="933"/>
    </location>
</feature>
<evidence type="ECO:0000256" key="6">
    <source>
        <dbReference type="ARBA" id="ARBA00023268"/>
    </source>
</evidence>
<evidence type="ECO:0000313" key="10">
    <source>
        <dbReference type="EMBL" id="MCK0538751.1"/>
    </source>
</evidence>
<gene>
    <name evidence="7 10" type="primary">glnE</name>
    <name evidence="10" type="ORF">MU846_13635</name>
</gene>
<accession>A0ABT0EA94</accession>
<dbReference type="EMBL" id="JALKII010000013">
    <property type="protein sequence ID" value="MCK0538751.1"/>
    <property type="molecule type" value="Genomic_DNA"/>
</dbReference>
<evidence type="ECO:0000256" key="7">
    <source>
        <dbReference type="HAMAP-Rule" id="MF_00802"/>
    </source>
</evidence>
<name>A0ABT0EA94_9GAMM</name>
<dbReference type="PANTHER" id="PTHR30621:SF0">
    <property type="entry name" value="BIFUNCTIONAL GLUTAMINE SYNTHETASE ADENYLYLTRANSFERASE_ADENYLYL-REMOVING ENZYME"/>
    <property type="match status" value="1"/>
</dbReference>